<comment type="caution">
    <text evidence="2">The sequence shown here is derived from an EMBL/GenBank/DDBJ whole genome shotgun (WGS) entry which is preliminary data.</text>
</comment>
<feature type="chain" id="PRO_5035898015" evidence="1">
    <location>
        <begin position="23"/>
        <end position="194"/>
    </location>
</feature>
<gene>
    <name evidence="2" type="ORF">PPRIM_AZ9-3.1.T0230010</name>
</gene>
<organism evidence="2 3">
    <name type="scientific">Paramecium primaurelia</name>
    <dbReference type="NCBI Taxonomy" id="5886"/>
    <lineage>
        <taxon>Eukaryota</taxon>
        <taxon>Sar</taxon>
        <taxon>Alveolata</taxon>
        <taxon>Ciliophora</taxon>
        <taxon>Intramacronucleata</taxon>
        <taxon>Oligohymenophorea</taxon>
        <taxon>Peniculida</taxon>
        <taxon>Parameciidae</taxon>
        <taxon>Paramecium</taxon>
    </lineage>
</organism>
<evidence type="ECO:0000313" key="3">
    <source>
        <dbReference type="Proteomes" id="UP000688137"/>
    </source>
</evidence>
<protein>
    <submittedName>
        <fullName evidence="2">Uncharacterized protein</fullName>
    </submittedName>
</protein>
<proteinExistence type="predicted"/>
<keyword evidence="3" id="KW-1185">Reference proteome</keyword>
<feature type="signal peptide" evidence="1">
    <location>
        <begin position="1"/>
        <end position="22"/>
    </location>
</feature>
<evidence type="ECO:0000256" key="1">
    <source>
        <dbReference type="SAM" id="SignalP"/>
    </source>
</evidence>
<reference evidence="2" key="1">
    <citation type="submission" date="2021-01" db="EMBL/GenBank/DDBJ databases">
        <authorList>
            <consortium name="Genoscope - CEA"/>
            <person name="William W."/>
        </authorList>
    </citation>
    <scope>NUCLEOTIDE SEQUENCE</scope>
</reference>
<dbReference type="EMBL" id="CAJJDM010000021">
    <property type="protein sequence ID" value="CAD8055106.1"/>
    <property type="molecule type" value="Genomic_DNA"/>
</dbReference>
<dbReference type="AlphaFoldDB" id="A0A8S1KQR4"/>
<sequence>MLLIRLILIIEVFGWRLYNSESFDSLGFAIDKQNCPKLHIFMAGLHPYKCVSYAFICKGVTEVQVKTGEDGTQHQCHPKFQPWGAGTPTLDAYMVHCGFHVGVSLVIEQLPDESYKYYCKYFADNSHNKCLITAYQKGLFRCQMCKLPFFGNGFGCDQVIPRYDIRYPKFRFYNTKGMLLFNRLWCCNQMVSNR</sequence>
<accession>A0A8S1KQR4</accession>
<evidence type="ECO:0000313" key="2">
    <source>
        <dbReference type="EMBL" id="CAD8055106.1"/>
    </source>
</evidence>
<dbReference type="Proteomes" id="UP000688137">
    <property type="component" value="Unassembled WGS sequence"/>
</dbReference>
<name>A0A8S1KQR4_PARPR</name>
<keyword evidence="1" id="KW-0732">Signal</keyword>